<dbReference type="InterPro" id="IPR032675">
    <property type="entry name" value="LRR_dom_sf"/>
</dbReference>
<dbReference type="SUPFAM" id="SSF52047">
    <property type="entry name" value="RNI-like"/>
    <property type="match status" value="1"/>
</dbReference>
<feature type="domain" description="U2A'/phosphoprotein 32 family A C-terminal" evidence="4">
    <location>
        <begin position="201"/>
        <end position="219"/>
    </location>
</feature>
<evidence type="ECO:0000256" key="2">
    <source>
        <dbReference type="ARBA" id="ARBA00022737"/>
    </source>
</evidence>
<sequence>MKGVESCVQLETLFINDNVLKDKNELELLKAIPKLTHLDMAANPISTAEGYRSKVMQAAQYLISLDRQIVINHYNSNQKAMHFQIPLEERHVNTMKQTTRGLSLELIERIFDCSLFDIPNLESIDLSNNSIKTIIRRPLRSLTSLYLQNNKLTTLIPLSCPNLINLNISNNKLASCASLKPLCEFKLLETLDCRNNSVTERRVYVDFIKANVSSVNKLDDEQMSNEIEVTKRRLSRANDLMSMSRRSSMVTSSMLSWFEKEEGETLDTVKRASSFLEPSAAEVPMRPRRLEPLAGRRKTNNESNGLMLMGTK</sequence>
<dbReference type="InterPro" id="IPR003603">
    <property type="entry name" value="U2A'_phosphoprotein32A_C"/>
</dbReference>
<organism evidence="5 6">
    <name type="scientific">Caenorhabditis tropicalis</name>
    <dbReference type="NCBI Taxonomy" id="1561998"/>
    <lineage>
        <taxon>Eukaryota</taxon>
        <taxon>Metazoa</taxon>
        <taxon>Ecdysozoa</taxon>
        <taxon>Nematoda</taxon>
        <taxon>Chromadorea</taxon>
        <taxon>Rhabditida</taxon>
        <taxon>Rhabditina</taxon>
        <taxon>Rhabditomorpha</taxon>
        <taxon>Rhabditoidea</taxon>
        <taxon>Rhabditidae</taxon>
        <taxon>Peloderinae</taxon>
        <taxon>Caenorhabditis</taxon>
    </lineage>
</organism>
<accession>A0A1I7UMS9</accession>
<keyword evidence="2" id="KW-0677">Repeat</keyword>
<evidence type="ECO:0000259" key="4">
    <source>
        <dbReference type="SMART" id="SM00446"/>
    </source>
</evidence>
<dbReference type="PROSITE" id="PS51450">
    <property type="entry name" value="LRR"/>
    <property type="match status" value="1"/>
</dbReference>
<evidence type="ECO:0000313" key="5">
    <source>
        <dbReference type="Proteomes" id="UP000095282"/>
    </source>
</evidence>
<dbReference type="Pfam" id="PF14580">
    <property type="entry name" value="LRR_9"/>
    <property type="match status" value="1"/>
</dbReference>
<dbReference type="SMART" id="SM00446">
    <property type="entry name" value="LRRcap"/>
    <property type="match status" value="2"/>
</dbReference>
<dbReference type="InterPro" id="IPR001611">
    <property type="entry name" value="Leu-rich_rpt"/>
</dbReference>
<feature type="domain" description="U2A'/phosphoprotein 32 family A C-terminal" evidence="4">
    <location>
        <begin position="48"/>
        <end position="66"/>
    </location>
</feature>
<dbReference type="eggNOG" id="KOG0531">
    <property type="taxonomic scope" value="Eukaryota"/>
</dbReference>
<evidence type="ECO:0000256" key="3">
    <source>
        <dbReference type="SAM" id="MobiDB-lite"/>
    </source>
</evidence>
<dbReference type="WBParaSite" id="Csp11.Scaffold630.g17541.t1">
    <property type="protein sequence ID" value="Csp11.Scaffold630.g17541.t1"/>
    <property type="gene ID" value="Csp11.Scaffold630.g17541"/>
</dbReference>
<dbReference type="Proteomes" id="UP000095282">
    <property type="component" value="Unplaced"/>
</dbReference>
<evidence type="ECO:0000313" key="6">
    <source>
        <dbReference type="WBParaSite" id="Csp11.Scaffold630.g17541.t1"/>
    </source>
</evidence>
<keyword evidence="5" id="KW-1185">Reference proteome</keyword>
<dbReference type="STRING" id="1561998.A0A1I7UMS9"/>
<reference evidence="6" key="1">
    <citation type="submission" date="2016-11" db="UniProtKB">
        <authorList>
            <consortium name="WormBaseParasite"/>
        </authorList>
    </citation>
    <scope>IDENTIFICATION</scope>
</reference>
<dbReference type="PANTHER" id="PTHR15454">
    <property type="entry name" value="NISCHARIN RELATED"/>
    <property type="match status" value="1"/>
</dbReference>
<dbReference type="Gene3D" id="3.80.10.10">
    <property type="entry name" value="Ribonuclease Inhibitor"/>
    <property type="match status" value="2"/>
</dbReference>
<keyword evidence="1" id="KW-0433">Leucine-rich repeat</keyword>
<evidence type="ECO:0000256" key="1">
    <source>
        <dbReference type="ARBA" id="ARBA00022614"/>
    </source>
</evidence>
<dbReference type="AlphaFoldDB" id="A0A1I7UMS9"/>
<feature type="region of interest" description="Disordered" evidence="3">
    <location>
        <begin position="289"/>
        <end position="312"/>
    </location>
</feature>
<protein>
    <submittedName>
        <fullName evidence="6">LRRcap domain-containing protein</fullName>
    </submittedName>
</protein>
<proteinExistence type="predicted"/>
<dbReference type="GO" id="GO:0005737">
    <property type="term" value="C:cytoplasm"/>
    <property type="evidence" value="ECO:0007669"/>
    <property type="project" value="TreeGrafter"/>
</dbReference>
<name>A0A1I7UMS9_9PELO</name>